<feature type="non-terminal residue" evidence="1">
    <location>
        <position position="118"/>
    </location>
</feature>
<sequence length="118" mass="12635">GDLIGVVVVINVDMIDVEGISVGYWDEIGGVAIGKDVSTREENSKVDVSGIVDVVDVNVAEIKRGESEKMMDVFYADVGIVKVGVVVVKAGIDVDLEKVVEVNGINVMIIDMVDIDVW</sequence>
<accession>A0AA38CX73</accession>
<name>A0AA38CX73_TAXCH</name>
<evidence type="ECO:0000313" key="1">
    <source>
        <dbReference type="EMBL" id="KAH9303949.1"/>
    </source>
</evidence>
<protein>
    <submittedName>
        <fullName evidence="1">Uncharacterized protein</fullName>
    </submittedName>
</protein>
<dbReference type="AlphaFoldDB" id="A0AA38CX73"/>
<proteinExistence type="predicted"/>
<comment type="caution">
    <text evidence="1">The sequence shown here is derived from an EMBL/GenBank/DDBJ whole genome shotgun (WGS) entry which is preliminary data.</text>
</comment>
<evidence type="ECO:0000313" key="2">
    <source>
        <dbReference type="Proteomes" id="UP000824469"/>
    </source>
</evidence>
<organism evidence="1 2">
    <name type="scientific">Taxus chinensis</name>
    <name type="common">Chinese yew</name>
    <name type="synonym">Taxus wallichiana var. chinensis</name>
    <dbReference type="NCBI Taxonomy" id="29808"/>
    <lineage>
        <taxon>Eukaryota</taxon>
        <taxon>Viridiplantae</taxon>
        <taxon>Streptophyta</taxon>
        <taxon>Embryophyta</taxon>
        <taxon>Tracheophyta</taxon>
        <taxon>Spermatophyta</taxon>
        <taxon>Pinopsida</taxon>
        <taxon>Pinidae</taxon>
        <taxon>Conifers II</taxon>
        <taxon>Cupressales</taxon>
        <taxon>Taxaceae</taxon>
        <taxon>Taxus</taxon>
    </lineage>
</organism>
<keyword evidence="2" id="KW-1185">Reference proteome</keyword>
<reference evidence="1 2" key="1">
    <citation type="journal article" date="2021" name="Nat. Plants">
        <title>The Taxus genome provides insights into paclitaxel biosynthesis.</title>
        <authorList>
            <person name="Xiong X."/>
            <person name="Gou J."/>
            <person name="Liao Q."/>
            <person name="Li Y."/>
            <person name="Zhou Q."/>
            <person name="Bi G."/>
            <person name="Li C."/>
            <person name="Du R."/>
            <person name="Wang X."/>
            <person name="Sun T."/>
            <person name="Guo L."/>
            <person name="Liang H."/>
            <person name="Lu P."/>
            <person name="Wu Y."/>
            <person name="Zhang Z."/>
            <person name="Ro D.K."/>
            <person name="Shang Y."/>
            <person name="Huang S."/>
            <person name="Yan J."/>
        </authorList>
    </citation>
    <scope>NUCLEOTIDE SEQUENCE [LARGE SCALE GENOMIC DNA]</scope>
    <source>
        <strain evidence="1">Ta-2019</strain>
    </source>
</reference>
<dbReference type="EMBL" id="JAHRHJ020000008">
    <property type="protein sequence ID" value="KAH9303949.1"/>
    <property type="molecule type" value="Genomic_DNA"/>
</dbReference>
<gene>
    <name evidence="1" type="ORF">KI387_008353</name>
</gene>
<dbReference type="Proteomes" id="UP000824469">
    <property type="component" value="Unassembled WGS sequence"/>
</dbReference>
<feature type="non-terminal residue" evidence="1">
    <location>
        <position position="1"/>
    </location>
</feature>